<evidence type="ECO:0000256" key="5">
    <source>
        <dbReference type="ARBA" id="ARBA00022989"/>
    </source>
</evidence>
<evidence type="ECO:0000256" key="10">
    <source>
        <dbReference type="ARBA" id="ARBA00023224"/>
    </source>
</evidence>
<dbReference type="InterPro" id="IPR000337">
    <property type="entry name" value="GPCR_3"/>
</dbReference>
<reference evidence="15" key="1">
    <citation type="submission" date="2025-08" db="UniProtKB">
        <authorList>
            <consortium name="RefSeq"/>
        </authorList>
    </citation>
    <scope>IDENTIFICATION</scope>
    <source>
        <tissue evidence="15">Blood</tissue>
    </source>
</reference>
<dbReference type="PRINTS" id="PR00248">
    <property type="entry name" value="GPCRMGR"/>
</dbReference>
<keyword evidence="3 12" id="KW-0812">Transmembrane</keyword>
<evidence type="ECO:0000256" key="11">
    <source>
        <dbReference type="SAM" id="MobiDB-lite"/>
    </source>
</evidence>
<keyword evidence="4" id="KW-0732">Signal</keyword>
<comment type="subcellular location">
    <subcellularLocation>
        <location evidence="1">Cell membrane</location>
        <topology evidence="1">Multi-pass membrane protein</topology>
    </subcellularLocation>
</comment>
<dbReference type="InterPro" id="IPR001828">
    <property type="entry name" value="ANF_lig-bd_rcpt"/>
</dbReference>
<accession>A0ABM3ZDX5</accession>
<organism evidence="14 15">
    <name type="scientific">Pantherophis guttatus</name>
    <name type="common">Corn snake</name>
    <name type="synonym">Elaphe guttata</name>
    <dbReference type="NCBI Taxonomy" id="94885"/>
    <lineage>
        <taxon>Eukaryota</taxon>
        <taxon>Metazoa</taxon>
        <taxon>Chordata</taxon>
        <taxon>Craniata</taxon>
        <taxon>Vertebrata</taxon>
        <taxon>Euteleostomi</taxon>
        <taxon>Lepidosauria</taxon>
        <taxon>Squamata</taxon>
        <taxon>Bifurcata</taxon>
        <taxon>Unidentata</taxon>
        <taxon>Episquamata</taxon>
        <taxon>Toxicofera</taxon>
        <taxon>Serpentes</taxon>
        <taxon>Colubroidea</taxon>
        <taxon>Colubridae</taxon>
        <taxon>Colubrinae</taxon>
        <taxon>Pantherophis</taxon>
    </lineage>
</organism>
<keyword evidence="10" id="KW-0807">Transducer</keyword>
<feature type="transmembrane region" description="Helical" evidence="12">
    <location>
        <begin position="434"/>
        <end position="460"/>
    </location>
</feature>
<feature type="region of interest" description="Disordered" evidence="11">
    <location>
        <begin position="1"/>
        <end position="73"/>
    </location>
</feature>
<evidence type="ECO:0000259" key="13">
    <source>
        <dbReference type="PROSITE" id="PS50259"/>
    </source>
</evidence>
<evidence type="ECO:0000256" key="1">
    <source>
        <dbReference type="ARBA" id="ARBA00004651"/>
    </source>
</evidence>
<evidence type="ECO:0000313" key="15">
    <source>
        <dbReference type="RefSeq" id="XP_060546578.1"/>
    </source>
</evidence>
<name>A0ABM3ZDX5_PANGU</name>
<dbReference type="PROSITE" id="PS00981">
    <property type="entry name" value="G_PROTEIN_RECEP_F3_3"/>
    <property type="match status" value="1"/>
</dbReference>
<keyword evidence="9" id="KW-0325">Glycoprotein</keyword>
<dbReference type="Gene3D" id="2.10.50.30">
    <property type="entry name" value="GPCR, family 3, nine cysteines domain"/>
    <property type="match status" value="1"/>
</dbReference>
<feature type="domain" description="G-protein coupled receptors family 3 profile" evidence="13">
    <location>
        <begin position="435"/>
        <end position="699"/>
    </location>
</feature>
<protein>
    <submittedName>
        <fullName evidence="15">Vomeronasal type-2 receptor 26-like</fullName>
    </submittedName>
</protein>
<dbReference type="PANTHER" id="PTHR24061:SF599">
    <property type="entry name" value="G-PROTEIN COUPLED RECEPTORS FAMILY 3 PROFILE DOMAIN-CONTAINING PROTEIN"/>
    <property type="match status" value="1"/>
</dbReference>
<dbReference type="CDD" id="cd15283">
    <property type="entry name" value="7tmC_V2R_pheromone"/>
    <property type="match status" value="1"/>
</dbReference>
<dbReference type="InterPro" id="IPR000068">
    <property type="entry name" value="GPCR_3_Ca_sens_rcpt-rel"/>
</dbReference>
<feature type="transmembrane region" description="Helical" evidence="12">
    <location>
        <begin position="655"/>
        <end position="677"/>
    </location>
</feature>
<dbReference type="InterPro" id="IPR011500">
    <property type="entry name" value="GPCR_3_9-Cys_dom"/>
</dbReference>
<evidence type="ECO:0000256" key="8">
    <source>
        <dbReference type="ARBA" id="ARBA00023170"/>
    </source>
</evidence>
<dbReference type="Gene3D" id="3.40.50.2300">
    <property type="match status" value="2"/>
</dbReference>
<dbReference type="Pfam" id="PF01094">
    <property type="entry name" value="ANF_receptor"/>
    <property type="match status" value="1"/>
</dbReference>
<gene>
    <name evidence="15" type="primary">LOC117668028</name>
</gene>
<feature type="compositionally biased region" description="Basic and acidic residues" evidence="11">
    <location>
        <begin position="24"/>
        <end position="35"/>
    </location>
</feature>
<dbReference type="GeneID" id="117668028"/>
<dbReference type="PANTHER" id="PTHR24061">
    <property type="entry name" value="CALCIUM-SENSING RECEPTOR-RELATED"/>
    <property type="match status" value="1"/>
</dbReference>
<keyword evidence="14" id="KW-1185">Reference proteome</keyword>
<dbReference type="RefSeq" id="XP_060546578.1">
    <property type="nucleotide sequence ID" value="XM_060690595.1"/>
</dbReference>
<evidence type="ECO:0000256" key="4">
    <source>
        <dbReference type="ARBA" id="ARBA00022729"/>
    </source>
</evidence>
<sequence length="703" mass="78528">MTTPEPRGPCRFSPTPQTVPGVESFERSDSGERRRASAIGRAIKVETETESSEEEHCEGTAATEASPGDFDREMNNAHAQMNTENYGGHYEEEGPLRLIHRIPTPFCDFQHLRDHGLPPVVNQNPKLLPNITLGYKIYENFYNARLTYEVMMDLLSTGQENVPNYSCGKQNNLLPLLEDTDSDLFSQISTMLSIYKIPQINYGVISHIPEQKHHFPFFYRVTPKQEPPHLAIVKLLLHFQWTWIGLAAPDNESGEKFRRTFVPEALKKGVCVAFSESLPMVIEVGKNKNVLQYFSDTKIYNLSVDDVYLDEAGIPVADFDIMDWAVFPNKSSAGVKIGNIGKEEVSADIKFSIDESVIKAPFSRCTESCLPGYTKLTREGEPVCCYYCSPCIEGTISIQEDAAHCEKCPDEQYSNKKRDQCVPKIITFLSYKEMLGLILAITALFLSLNTALILGIFIKYRETPIVKANNRDLTYILLVSLLLSFLTSLLFIGKPQKVTCLLQQITFSVVFSVAVSSLLAKTIMVVVAFLATKPGSRMRKWLGKSLANSIVLSCSGVQVGICLTWLGISPPFPHSDLHSQPGEILLQCKEGSAIMFYTALGYMGFLAAICFLVAFLARKLPGTFNEAKWITFSMLVFCSVWISFVPTYLSTKGKYMVAVQIFSILASSLGLLGCIFVPKCYILILRPDMNTKEQLIMKNNEGS</sequence>
<evidence type="ECO:0000256" key="6">
    <source>
        <dbReference type="ARBA" id="ARBA00023040"/>
    </source>
</evidence>
<evidence type="ECO:0000313" key="14">
    <source>
        <dbReference type="Proteomes" id="UP001652622"/>
    </source>
</evidence>
<dbReference type="InterPro" id="IPR017978">
    <property type="entry name" value="GPCR_3_C"/>
</dbReference>
<evidence type="ECO:0000256" key="9">
    <source>
        <dbReference type="ARBA" id="ARBA00023180"/>
    </source>
</evidence>
<feature type="transmembrane region" description="Helical" evidence="12">
    <location>
        <begin position="550"/>
        <end position="568"/>
    </location>
</feature>
<dbReference type="Proteomes" id="UP001652622">
    <property type="component" value="Unplaced"/>
</dbReference>
<proteinExistence type="predicted"/>
<keyword evidence="5 12" id="KW-1133">Transmembrane helix</keyword>
<evidence type="ECO:0000256" key="7">
    <source>
        <dbReference type="ARBA" id="ARBA00023136"/>
    </source>
</evidence>
<dbReference type="PROSITE" id="PS50259">
    <property type="entry name" value="G_PROTEIN_RECEP_F3_4"/>
    <property type="match status" value="1"/>
</dbReference>
<dbReference type="Pfam" id="PF00003">
    <property type="entry name" value="7tm_3"/>
    <property type="match status" value="1"/>
</dbReference>
<keyword evidence="7 12" id="KW-0472">Membrane</keyword>
<keyword evidence="2" id="KW-1003">Cell membrane</keyword>
<evidence type="ECO:0000256" key="2">
    <source>
        <dbReference type="ARBA" id="ARBA00022475"/>
    </source>
</evidence>
<evidence type="ECO:0000256" key="3">
    <source>
        <dbReference type="ARBA" id="ARBA00022692"/>
    </source>
</evidence>
<keyword evidence="8" id="KW-0675">Receptor</keyword>
<dbReference type="InterPro" id="IPR038550">
    <property type="entry name" value="GPCR_3_9-Cys_sf"/>
</dbReference>
<dbReference type="SUPFAM" id="SSF53822">
    <property type="entry name" value="Periplasmic binding protein-like I"/>
    <property type="match status" value="1"/>
</dbReference>
<keyword evidence="6" id="KW-0297">G-protein coupled receptor</keyword>
<dbReference type="InterPro" id="IPR017979">
    <property type="entry name" value="GPCR_3_CS"/>
</dbReference>
<dbReference type="Pfam" id="PF07562">
    <property type="entry name" value="NCD3G"/>
    <property type="match status" value="1"/>
</dbReference>
<feature type="transmembrane region" description="Helical" evidence="12">
    <location>
        <begin position="472"/>
        <end position="493"/>
    </location>
</feature>
<dbReference type="InterPro" id="IPR028082">
    <property type="entry name" value="Peripla_BP_I"/>
</dbReference>
<feature type="transmembrane region" description="Helical" evidence="12">
    <location>
        <begin position="629"/>
        <end position="649"/>
    </location>
</feature>
<evidence type="ECO:0000256" key="12">
    <source>
        <dbReference type="SAM" id="Phobius"/>
    </source>
</evidence>
<feature type="transmembrane region" description="Helical" evidence="12">
    <location>
        <begin position="505"/>
        <end position="530"/>
    </location>
</feature>
<feature type="transmembrane region" description="Helical" evidence="12">
    <location>
        <begin position="594"/>
        <end position="617"/>
    </location>
</feature>